<sequence>MDEIEDLKNSNKEILDTMKKLQDDNKSLQIIIKDMNKFKNFSYFNRDVNPYGKKTGNDEEIINIDMESSSPKKSKTQVSNNNNEVFKQPYNVAPNYAYPSGSSQKSSKFELFGATKLHEFYVGFWRNDSTVEKVKDYVDKFAKKCSTQATGQTILELKGSKRKKVNGSIEKKNDHNNFKKNYYESNKTSVQCGQRQTNNRGGFKSRGGPSRRGHQSGRGGFSVRAGLYGSVALPYNKPNEEKTTHPSLTTPLVESKLTDKNQTFKTPKRTLSLLRYRMKLVSFNCKNFKSNYLTIDEFIIINKPDVLFLCEHWLNSHESFLINDRYKHNYNLVYQSDMDITEMINLEVDHLVVNVVSLKKNMRGSIKKINTSYIGKIELNKSDHSPVYCDFNLNEKFKNTENQTPHNFFYKFKWENSFIENYKNKVSEELSSVIHKINVSENDKNCDKEEIINIVHKSLPRILHKNSNKCYNFKNENLCMDNFISYYSDLFSHNGKEQTEEKLNIKRKVLEYSERLKINKYTTTNNYEEIRAIISNLAVGKSAGNDFLSNEFYRYAVCPNLVAVLHWFYNKIISTGHIPEDFNIALVSPIPKKNIPVSPSDFRPILVSNTL</sequence>
<organism evidence="3 4">
    <name type="scientific">Brachionus calyciflorus</name>
    <dbReference type="NCBI Taxonomy" id="104777"/>
    <lineage>
        <taxon>Eukaryota</taxon>
        <taxon>Metazoa</taxon>
        <taxon>Spiralia</taxon>
        <taxon>Gnathifera</taxon>
        <taxon>Rotifera</taxon>
        <taxon>Eurotatoria</taxon>
        <taxon>Monogononta</taxon>
        <taxon>Pseudotrocha</taxon>
        <taxon>Ploima</taxon>
        <taxon>Brachionidae</taxon>
        <taxon>Brachionus</taxon>
    </lineage>
</organism>
<evidence type="ECO:0000256" key="2">
    <source>
        <dbReference type="SAM" id="MobiDB-lite"/>
    </source>
</evidence>
<evidence type="ECO:0000313" key="4">
    <source>
        <dbReference type="Proteomes" id="UP000663879"/>
    </source>
</evidence>
<dbReference type="SUPFAM" id="SSF56219">
    <property type="entry name" value="DNase I-like"/>
    <property type="match status" value="1"/>
</dbReference>
<keyword evidence="1" id="KW-0175">Coiled coil</keyword>
<feature type="coiled-coil region" evidence="1">
    <location>
        <begin position="4"/>
        <end position="31"/>
    </location>
</feature>
<feature type="compositionally biased region" description="Polar residues" evidence="2">
    <location>
        <begin position="186"/>
        <end position="200"/>
    </location>
</feature>
<reference evidence="3" key="1">
    <citation type="submission" date="2021-02" db="EMBL/GenBank/DDBJ databases">
        <authorList>
            <person name="Nowell W R."/>
        </authorList>
    </citation>
    <scope>NUCLEOTIDE SEQUENCE</scope>
    <source>
        <strain evidence="3">Ploen Becks lab</strain>
    </source>
</reference>
<dbReference type="Proteomes" id="UP000663879">
    <property type="component" value="Unassembled WGS sequence"/>
</dbReference>
<keyword evidence="4" id="KW-1185">Reference proteome</keyword>
<protein>
    <submittedName>
        <fullName evidence="3">Uncharacterized protein</fullName>
    </submittedName>
</protein>
<comment type="caution">
    <text evidence="3">The sequence shown here is derived from an EMBL/GenBank/DDBJ whole genome shotgun (WGS) entry which is preliminary data.</text>
</comment>
<evidence type="ECO:0000256" key="1">
    <source>
        <dbReference type="SAM" id="Coils"/>
    </source>
</evidence>
<name>A0A813YYB7_9BILA</name>
<dbReference type="InterPro" id="IPR036691">
    <property type="entry name" value="Endo/exonu/phosph_ase_sf"/>
</dbReference>
<dbReference type="OrthoDB" id="407509at2759"/>
<evidence type="ECO:0000313" key="3">
    <source>
        <dbReference type="EMBL" id="CAF0891594.1"/>
    </source>
</evidence>
<proteinExistence type="predicted"/>
<dbReference type="EMBL" id="CAJNOC010001792">
    <property type="protein sequence ID" value="CAF0891594.1"/>
    <property type="molecule type" value="Genomic_DNA"/>
</dbReference>
<feature type="region of interest" description="Disordered" evidence="2">
    <location>
        <begin position="186"/>
        <end position="220"/>
    </location>
</feature>
<accession>A0A813YYB7</accession>
<gene>
    <name evidence="3" type="ORF">OXX778_LOCUS10940</name>
</gene>
<dbReference type="AlphaFoldDB" id="A0A813YYB7"/>